<comment type="caution">
    <text evidence="1">The sequence shown here is derived from an EMBL/GenBank/DDBJ whole genome shotgun (WGS) entry which is preliminary data.</text>
</comment>
<organism evidence="1 2">
    <name type="scientific">Dermatophagoides farinae</name>
    <name type="common">American house dust mite</name>
    <dbReference type="NCBI Taxonomy" id="6954"/>
    <lineage>
        <taxon>Eukaryota</taxon>
        <taxon>Metazoa</taxon>
        <taxon>Ecdysozoa</taxon>
        <taxon>Arthropoda</taxon>
        <taxon>Chelicerata</taxon>
        <taxon>Arachnida</taxon>
        <taxon>Acari</taxon>
        <taxon>Acariformes</taxon>
        <taxon>Sarcoptiformes</taxon>
        <taxon>Astigmata</taxon>
        <taxon>Psoroptidia</taxon>
        <taxon>Analgoidea</taxon>
        <taxon>Pyroglyphidae</taxon>
        <taxon>Dermatophagoidinae</taxon>
        <taxon>Dermatophagoides</taxon>
    </lineage>
</organism>
<reference evidence="1" key="2">
    <citation type="journal article" date="2022" name="Res Sq">
        <title>Comparative Genomics Reveals Insights into the Divergent Evolution of Astigmatic Mites and Household Pest Adaptations.</title>
        <authorList>
            <person name="Xiong Q."/>
            <person name="Wan A.T.-Y."/>
            <person name="Liu X.-Y."/>
            <person name="Fung C.S.-H."/>
            <person name="Xiao X."/>
            <person name="Malainual N."/>
            <person name="Hou J."/>
            <person name="Wang L."/>
            <person name="Wang M."/>
            <person name="Yang K."/>
            <person name="Cui Y."/>
            <person name="Leung E."/>
            <person name="Nong W."/>
            <person name="Shin S.-K."/>
            <person name="Au S."/>
            <person name="Jeong K.Y."/>
            <person name="Chew F.T."/>
            <person name="Hui J."/>
            <person name="Leung T.F."/>
            <person name="Tungtrongchitr A."/>
            <person name="Zhong N."/>
            <person name="Liu Z."/>
            <person name="Tsui S."/>
        </authorList>
    </citation>
    <scope>NUCLEOTIDE SEQUENCE</scope>
    <source>
        <strain evidence="1">Derf</strain>
        <tissue evidence="1">Whole organism</tissue>
    </source>
</reference>
<name>A0A922L1V6_DERFA</name>
<evidence type="ECO:0000313" key="2">
    <source>
        <dbReference type="Proteomes" id="UP000790347"/>
    </source>
</evidence>
<reference evidence="1" key="1">
    <citation type="submission" date="2013-05" db="EMBL/GenBank/DDBJ databases">
        <authorList>
            <person name="Yim A.K.Y."/>
            <person name="Chan T.F."/>
            <person name="Ji K.M."/>
            <person name="Liu X.Y."/>
            <person name="Zhou J.W."/>
            <person name="Li R.Q."/>
            <person name="Yang K.Y."/>
            <person name="Li J."/>
            <person name="Li M."/>
            <person name="Law P.T.W."/>
            <person name="Wu Y.L."/>
            <person name="Cai Z.L."/>
            <person name="Qin H."/>
            <person name="Bao Y."/>
            <person name="Leung R.K.K."/>
            <person name="Ng P.K.S."/>
            <person name="Zou J."/>
            <person name="Zhong X.J."/>
            <person name="Ran P.X."/>
            <person name="Zhong N.S."/>
            <person name="Liu Z.G."/>
            <person name="Tsui S.K.W."/>
        </authorList>
    </citation>
    <scope>NUCLEOTIDE SEQUENCE</scope>
    <source>
        <strain evidence="1">Derf</strain>
        <tissue evidence="1">Whole organism</tissue>
    </source>
</reference>
<proteinExistence type="predicted"/>
<protein>
    <submittedName>
        <fullName evidence="1">Uncharacterized protein</fullName>
    </submittedName>
</protein>
<gene>
    <name evidence="1" type="ORF">DERF_010278</name>
</gene>
<accession>A0A922L1V6</accession>
<dbReference type="Proteomes" id="UP000790347">
    <property type="component" value="Unassembled WGS sequence"/>
</dbReference>
<evidence type="ECO:0000313" key="1">
    <source>
        <dbReference type="EMBL" id="KAH9511854.1"/>
    </source>
</evidence>
<sequence length="476" mass="55835">MLMLKSFVNVFDGCIQDNNQFYNDNINDDNPFVNEHQNSKQNQIDYGQNEYESKLIGRYNENSNMINDKHWLTHMAKYIKTSNYYDNDSEIELFNNFHIDLCSNSDSSSDQISSNDYYAVQQNEEYINDNRYYSGINDNYTNVNINENEPLNNYIDIDHDYNYYYEEPVNQDQDHHYYDDYQEYKEPVNEDYHYHENNYETDIQQYNDGTMAIIINEQMIMNTTTTTTNNNDKSVNKNIVRRPSNIGIKIIPNQQQQSIESIQVLEIPIDLSKDTQLIQSHEITSNVNDNASSINSCQTAALMLSTNGDNYVLSLNIKPSNGDDNQLNIQIPDKKIGEKLEKFLDEYGFMEYLDEEKSILNATTTTTTATNIDDNDMNKDQKFDYRILEKSIDDDDDSSKSISTTTSSSNINIPTLCSFRRRRSTTYVPTEFISHIKNDHDFLKRLNQKYNFKELFQSTTNLAHIFKRPFNMFRTK</sequence>
<dbReference type="EMBL" id="ASGP02000004">
    <property type="protein sequence ID" value="KAH9511854.1"/>
    <property type="molecule type" value="Genomic_DNA"/>
</dbReference>
<keyword evidence="2" id="KW-1185">Reference proteome</keyword>
<dbReference type="AlphaFoldDB" id="A0A922L1V6"/>